<feature type="compositionally biased region" description="Basic residues" evidence="2">
    <location>
        <begin position="21"/>
        <end position="40"/>
    </location>
</feature>
<dbReference type="AlphaFoldDB" id="D6GRU6"/>
<feature type="compositionally biased region" description="Polar residues" evidence="2">
    <location>
        <begin position="8"/>
        <end position="19"/>
    </location>
</feature>
<sequence>MKEKMQSEKSGVSLNSDNISGKKKQKKGLKKIFRKKKHVNKGSLVDNSSNLDNAVTLKNKKSSKENIKSTEMLHSGKTDLKRRGIIQERRNKNRKVISKSRKVTSLIFFVALLVSFVFVILIYRNTQIVKLKYDINELNKELLNLQNEKEILEVQMESNNRSDVIEKRAREQLGMDYPKEDKITYIKVN</sequence>
<keyword evidence="4" id="KW-0131">Cell cycle</keyword>
<feature type="region of interest" description="Disordered" evidence="2">
    <location>
        <begin position="1"/>
        <end position="47"/>
    </location>
</feature>
<proteinExistence type="predicted"/>
<evidence type="ECO:0000256" key="3">
    <source>
        <dbReference type="SAM" id="Phobius"/>
    </source>
</evidence>
<evidence type="ECO:0000256" key="1">
    <source>
        <dbReference type="SAM" id="Coils"/>
    </source>
</evidence>
<keyword evidence="4" id="KW-0132">Cell division</keyword>
<dbReference type="eggNOG" id="COG2919">
    <property type="taxonomic scope" value="Bacteria"/>
</dbReference>
<organism evidence="4 5">
    <name type="scientific">Filifactor alocis (strain ATCC 35896 / CCUG 47790 / D40 B5)</name>
    <name type="common">Fusobacterium alocis</name>
    <dbReference type="NCBI Taxonomy" id="546269"/>
    <lineage>
        <taxon>Bacteria</taxon>
        <taxon>Bacillati</taxon>
        <taxon>Bacillota</taxon>
        <taxon>Clostridia</taxon>
        <taxon>Peptostreptococcales</taxon>
        <taxon>Filifactoraceae</taxon>
        <taxon>Filifactor</taxon>
    </lineage>
</organism>
<evidence type="ECO:0000313" key="4">
    <source>
        <dbReference type="EMBL" id="EFE28387.2"/>
    </source>
</evidence>
<evidence type="ECO:0000256" key="2">
    <source>
        <dbReference type="SAM" id="MobiDB-lite"/>
    </source>
</evidence>
<accession>D6GRU6</accession>
<feature type="coiled-coil region" evidence="1">
    <location>
        <begin position="128"/>
        <end position="162"/>
    </location>
</feature>
<keyword evidence="3" id="KW-0472">Membrane</keyword>
<protein>
    <submittedName>
        <fullName evidence="4">Cell division protein FtsL</fullName>
    </submittedName>
</protein>
<keyword evidence="3" id="KW-1133">Transmembrane helix</keyword>
<dbReference type="InterPro" id="IPR007060">
    <property type="entry name" value="FtsL/DivIC"/>
</dbReference>
<evidence type="ECO:0000313" key="5">
    <source>
        <dbReference type="Proteomes" id="UP000007468"/>
    </source>
</evidence>
<keyword evidence="5" id="KW-1185">Reference proteome</keyword>
<dbReference type="HOGENOM" id="CLU_1432601_0_0_9"/>
<keyword evidence="1" id="KW-0175">Coiled coil</keyword>
<dbReference type="Pfam" id="PF04977">
    <property type="entry name" value="DivIC"/>
    <property type="match status" value="1"/>
</dbReference>
<dbReference type="GO" id="GO:0051301">
    <property type="term" value="P:cell division"/>
    <property type="evidence" value="ECO:0007669"/>
    <property type="project" value="UniProtKB-KW"/>
</dbReference>
<dbReference type="EMBL" id="CP002390">
    <property type="protein sequence ID" value="EFE28387.2"/>
    <property type="molecule type" value="Genomic_DNA"/>
</dbReference>
<reference evidence="5" key="1">
    <citation type="submission" date="2010-12" db="EMBL/GenBank/DDBJ databases">
        <title>The genome sequence of Filifactor alocis strain ATCC 35896.</title>
        <authorList>
            <consortium name="The Broad Institute Genome Sequencing Platform"/>
            <person name="Ward D."/>
            <person name="Earl A."/>
            <person name="Feldgarden M."/>
            <person name="Young S.K."/>
            <person name="Gargeya S."/>
            <person name="Zeng Q."/>
            <person name="Alvarado L."/>
            <person name="Berlin A."/>
            <person name="Bochicchio J."/>
            <person name="Chapman S.B."/>
            <person name="Chen Z."/>
            <person name="Freedman E."/>
            <person name="Gellesch M."/>
            <person name="Goldberg J."/>
            <person name="Griggs A."/>
            <person name="Gujja S."/>
            <person name="Heilman E."/>
            <person name="Heiman D."/>
            <person name="Howarth C."/>
            <person name="Mehta T."/>
            <person name="Neiman D."/>
            <person name="Pearson M."/>
            <person name="Roberts A."/>
            <person name="Saif S."/>
            <person name="Shea T."/>
            <person name="Shenoy N."/>
            <person name="Sisk P."/>
            <person name="Stolte C."/>
            <person name="Sykes S."/>
            <person name="White J."/>
            <person name="Yandava C."/>
            <person name="Izard J."/>
            <person name="Blanton J.M."/>
            <person name="Baranova O.V."/>
            <person name="Tanner A.C."/>
            <person name="Dewhirst F.E."/>
            <person name="Haas B."/>
            <person name="Nusbaum C."/>
            <person name="Birren B."/>
        </authorList>
    </citation>
    <scope>NUCLEOTIDE SEQUENCE [LARGE SCALE GENOMIC DNA]</scope>
    <source>
        <strain evidence="5">ATCC 35896 / D40 B5</strain>
    </source>
</reference>
<dbReference type="STRING" id="546269.HMPREF0389_00302"/>
<dbReference type="KEGG" id="faa:HMPREF0389_00302"/>
<name>D6GRU6_FILAD</name>
<feature type="transmembrane region" description="Helical" evidence="3">
    <location>
        <begin position="103"/>
        <end position="123"/>
    </location>
</feature>
<dbReference type="Proteomes" id="UP000007468">
    <property type="component" value="Chromosome"/>
</dbReference>
<keyword evidence="3" id="KW-0812">Transmembrane</keyword>
<gene>
    <name evidence="4" type="ordered locus">HMPREF0389_00302</name>
</gene>